<feature type="region of interest" description="Disordered" evidence="5">
    <location>
        <begin position="76"/>
        <end position="110"/>
    </location>
</feature>
<gene>
    <name evidence="7" type="ORF">BDEG_23703</name>
</gene>
<evidence type="ECO:0000256" key="4">
    <source>
        <dbReference type="ARBA" id="ARBA00023136"/>
    </source>
</evidence>
<keyword evidence="2 6" id="KW-0812">Transmembrane</keyword>
<feature type="transmembrane region" description="Helical" evidence="6">
    <location>
        <begin position="295"/>
        <end position="315"/>
    </location>
</feature>
<reference evidence="7 8" key="2">
    <citation type="submission" date="2016-05" db="EMBL/GenBank/DDBJ databases">
        <title>Lineage-specific infection strategies underlie the spectrum of fungal disease in amphibians.</title>
        <authorList>
            <person name="Cuomo C.A."/>
            <person name="Farrer R.A."/>
            <person name="James T."/>
            <person name="Longcore J."/>
            <person name="Birren B."/>
        </authorList>
    </citation>
    <scope>NUCLEOTIDE SEQUENCE [LARGE SCALE GENOMIC DNA]</scope>
    <source>
        <strain evidence="7 8">JEL423</strain>
    </source>
</reference>
<dbReference type="OrthoDB" id="2156690at2759"/>
<evidence type="ECO:0008006" key="9">
    <source>
        <dbReference type="Google" id="ProtNLM"/>
    </source>
</evidence>
<dbReference type="STRING" id="403673.A0A177WJE2"/>
<dbReference type="AlphaFoldDB" id="A0A177WJE2"/>
<comment type="subcellular location">
    <subcellularLocation>
        <location evidence="1">Membrane</location>
        <topology evidence="1">Multi-pass membrane protein</topology>
    </subcellularLocation>
</comment>
<protein>
    <recommendedName>
        <fullName evidence="9">Tetraspanin Tsp2</fullName>
    </recommendedName>
</protein>
<dbReference type="InterPro" id="IPR018499">
    <property type="entry name" value="Tetraspanin/Peripherin"/>
</dbReference>
<keyword evidence="4 6" id="KW-0472">Membrane</keyword>
<feature type="transmembrane region" description="Helical" evidence="6">
    <location>
        <begin position="487"/>
        <end position="507"/>
    </location>
</feature>
<evidence type="ECO:0000256" key="3">
    <source>
        <dbReference type="ARBA" id="ARBA00022989"/>
    </source>
</evidence>
<evidence type="ECO:0000256" key="6">
    <source>
        <dbReference type="SAM" id="Phobius"/>
    </source>
</evidence>
<feature type="transmembrane region" description="Helical" evidence="6">
    <location>
        <begin position="228"/>
        <end position="250"/>
    </location>
</feature>
<feature type="compositionally biased region" description="Low complexity" evidence="5">
    <location>
        <begin position="449"/>
        <end position="461"/>
    </location>
</feature>
<feature type="transmembrane region" description="Helical" evidence="6">
    <location>
        <begin position="262"/>
        <end position="288"/>
    </location>
</feature>
<reference evidence="7 8" key="1">
    <citation type="submission" date="2006-10" db="EMBL/GenBank/DDBJ databases">
        <title>The Genome Sequence of Batrachochytrium dendrobatidis JEL423.</title>
        <authorList>
            <consortium name="The Broad Institute Genome Sequencing Platform"/>
            <person name="Birren B."/>
            <person name="Lander E."/>
            <person name="Galagan J."/>
            <person name="Cuomo C."/>
            <person name="Devon K."/>
            <person name="Jaffe D."/>
            <person name="Butler J."/>
            <person name="Alvarez P."/>
            <person name="Gnerre S."/>
            <person name="Grabherr M."/>
            <person name="Kleber M."/>
            <person name="Mauceli E."/>
            <person name="Brockman W."/>
            <person name="Young S."/>
            <person name="LaButti K."/>
            <person name="Sykes S."/>
            <person name="DeCaprio D."/>
            <person name="Crawford M."/>
            <person name="Koehrsen M."/>
            <person name="Engels R."/>
            <person name="Montgomery P."/>
            <person name="Pearson M."/>
            <person name="Howarth C."/>
            <person name="Larson L."/>
            <person name="White J."/>
            <person name="O'Leary S."/>
            <person name="Kodira C."/>
            <person name="Zeng Q."/>
            <person name="Yandava C."/>
            <person name="Alvarado L."/>
            <person name="Longcore J."/>
            <person name="James T."/>
        </authorList>
    </citation>
    <scope>NUCLEOTIDE SEQUENCE [LARGE SCALE GENOMIC DNA]</scope>
    <source>
        <strain evidence="7 8">JEL423</strain>
    </source>
</reference>
<organism evidence="7 8">
    <name type="scientific">Batrachochytrium dendrobatidis (strain JEL423)</name>
    <dbReference type="NCBI Taxonomy" id="403673"/>
    <lineage>
        <taxon>Eukaryota</taxon>
        <taxon>Fungi</taxon>
        <taxon>Fungi incertae sedis</taxon>
        <taxon>Chytridiomycota</taxon>
        <taxon>Chytridiomycota incertae sedis</taxon>
        <taxon>Chytridiomycetes</taxon>
        <taxon>Rhizophydiales</taxon>
        <taxon>Rhizophydiales incertae sedis</taxon>
        <taxon>Batrachochytrium</taxon>
    </lineage>
</organism>
<evidence type="ECO:0000313" key="7">
    <source>
        <dbReference type="EMBL" id="OAJ39906.1"/>
    </source>
</evidence>
<keyword evidence="3 6" id="KW-1133">Transmembrane helix</keyword>
<accession>A0A177WJE2</accession>
<dbReference type="VEuPathDB" id="FungiDB:BDEG_23703"/>
<sequence>MQNSKESPVFDANAAHPQLQSQTIAAITTPLPSVSTNRTNSPATLTSNPNQQPLSDHRDVHHLYEQVITEVHSNSVNDPIRPISHAQGGRVAPESNPSHSQVTSSGETLKSASEATKLNSMVFVQLDSAHNDIKSAVSNEPALSYVGGESRVGVDGAASATMEAGQNVFLDDQYPPSIHKYNEDEFEFRGFSLRRTLSRFSRHSKRTFISNMSVINRHNLRRFGRSKVAFLIANTIFVLAGVLALLYGVLTYTGSPIIISLWGSSIVVALMVSGSLQVLFGIVGYFGALLHRKTLLIFFMVAIWPLVFGYLYVGYSTYRQLNATQWEKSLSDSWSTLNTTRGSIQAQYNCCGFLSSFDRPFADSKCPTIIHHATSANIQTASSMVELTKRQAPDPNAAPQPPAPDPNAAPQPPAPDPNAAPQPPAPDPNAAPQPPTPDPNAAPPPSAPENPIISPIASPNAHGSSNSLPGCHDPWREVTSSYLRTSYIVAFSIVAYLFSMFVILILGTNHIYMD</sequence>
<dbReference type="GO" id="GO:0016020">
    <property type="term" value="C:membrane"/>
    <property type="evidence" value="ECO:0007669"/>
    <property type="project" value="UniProtKB-SubCell"/>
</dbReference>
<feature type="compositionally biased region" description="Polar residues" evidence="5">
    <location>
        <begin position="95"/>
        <end position="110"/>
    </location>
</feature>
<name>A0A177WJE2_BATDL</name>
<evidence type="ECO:0000256" key="1">
    <source>
        <dbReference type="ARBA" id="ARBA00004141"/>
    </source>
</evidence>
<evidence type="ECO:0000256" key="5">
    <source>
        <dbReference type="SAM" id="MobiDB-lite"/>
    </source>
</evidence>
<feature type="compositionally biased region" description="Pro residues" evidence="5">
    <location>
        <begin position="396"/>
        <end position="448"/>
    </location>
</feature>
<feature type="region of interest" description="Disordered" evidence="5">
    <location>
        <begin position="391"/>
        <end position="469"/>
    </location>
</feature>
<dbReference type="EMBL" id="DS022303">
    <property type="protein sequence ID" value="OAJ39906.1"/>
    <property type="molecule type" value="Genomic_DNA"/>
</dbReference>
<dbReference type="Pfam" id="PF00335">
    <property type="entry name" value="Tetraspanin"/>
    <property type="match status" value="1"/>
</dbReference>
<evidence type="ECO:0000313" key="8">
    <source>
        <dbReference type="Proteomes" id="UP000077115"/>
    </source>
</evidence>
<evidence type="ECO:0000256" key="2">
    <source>
        <dbReference type="ARBA" id="ARBA00022692"/>
    </source>
</evidence>
<dbReference type="Proteomes" id="UP000077115">
    <property type="component" value="Unassembled WGS sequence"/>
</dbReference>
<proteinExistence type="predicted"/>
<feature type="region of interest" description="Disordered" evidence="5">
    <location>
        <begin position="30"/>
        <end position="54"/>
    </location>
</feature>